<dbReference type="EMBL" id="ML978721">
    <property type="protein sequence ID" value="KAF2087056.1"/>
    <property type="molecule type" value="Genomic_DNA"/>
</dbReference>
<evidence type="ECO:0000256" key="4">
    <source>
        <dbReference type="SAM" id="MobiDB-lite"/>
    </source>
</evidence>
<feature type="domain" description="Helicase ATP-binding" evidence="5">
    <location>
        <begin position="283"/>
        <end position="451"/>
    </location>
</feature>
<dbReference type="SMART" id="SM00487">
    <property type="entry name" value="DEXDc"/>
    <property type="match status" value="1"/>
</dbReference>
<evidence type="ECO:0000259" key="5">
    <source>
        <dbReference type="PROSITE" id="PS51192"/>
    </source>
</evidence>
<keyword evidence="3" id="KW-0067">ATP-binding</keyword>
<dbReference type="Proteomes" id="UP000799776">
    <property type="component" value="Unassembled WGS sequence"/>
</dbReference>
<protein>
    <recommendedName>
        <fullName evidence="9">DNA repair and recombination protein RAD26</fullName>
    </recommendedName>
</protein>
<dbReference type="InterPro" id="IPR001650">
    <property type="entry name" value="Helicase_C-like"/>
</dbReference>
<dbReference type="PROSITE" id="PS51194">
    <property type="entry name" value="HELICASE_CTER"/>
    <property type="match status" value="1"/>
</dbReference>
<dbReference type="PANTHER" id="PTHR45629">
    <property type="entry name" value="SNF2/RAD54 FAMILY MEMBER"/>
    <property type="match status" value="1"/>
</dbReference>
<evidence type="ECO:0000256" key="3">
    <source>
        <dbReference type="ARBA" id="ARBA00022840"/>
    </source>
</evidence>
<name>A0A9P4HV64_9PEZI</name>
<keyword evidence="1" id="KW-0547">Nucleotide-binding</keyword>
<reference evidence="7" key="1">
    <citation type="journal article" date="2020" name="Stud. Mycol.">
        <title>101 Dothideomycetes genomes: a test case for predicting lifestyles and emergence of pathogens.</title>
        <authorList>
            <person name="Haridas S."/>
            <person name="Albert R."/>
            <person name="Binder M."/>
            <person name="Bloem J."/>
            <person name="Labutti K."/>
            <person name="Salamov A."/>
            <person name="Andreopoulos B."/>
            <person name="Baker S."/>
            <person name="Barry K."/>
            <person name="Bills G."/>
            <person name="Bluhm B."/>
            <person name="Cannon C."/>
            <person name="Castanera R."/>
            <person name="Culley D."/>
            <person name="Daum C."/>
            <person name="Ezra D."/>
            <person name="Gonzalez J."/>
            <person name="Henrissat B."/>
            <person name="Kuo A."/>
            <person name="Liang C."/>
            <person name="Lipzen A."/>
            <person name="Lutzoni F."/>
            <person name="Magnuson J."/>
            <person name="Mondo S."/>
            <person name="Nolan M."/>
            <person name="Ohm R."/>
            <person name="Pangilinan J."/>
            <person name="Park H.-J."/>
            <person name="Ramirez L."/>
            <person name="Alfaro M."/>
            <person name="Sun H."/>
            <person name="Tritt A."/>
            <person name="Yoshinaga Y."/>
            <person name="Zwiers L.-H."/>
            <person name="Turgeon B."/>
            <person name="Goodwin S."/>
            <person name="Spatafora J."/>
            <person name="Crous P."/>
            <person name="Grigoriev I."/>
        </authorList>
    </citation>
    <scope>NUCLEOTIDE SEQUENCE</scope>
    <source>
        <strain evidence="7">CBS 121410</strain>
    </source>
</reference>
<evidence type="ECO:0000313" key="8">
    <source>
        <dbReference type="Proteomes" id="UP000799776"/>
    </source>
</evidence>
<dbReference type="GO" id="GO:0015616">
    <property type="term" value="F:DNA translocase activity"/>
    <property type="evidence" value="ECO:0007669"/>
    <property type="project" value="TreeGrafter"/>
</dbReference>
<dbReference type="InterPro" id="IPR000330">
    <property type="entry name" value="SNF2_N"/>
</dbReference>
<gene>
    <name evidence="7" type="ORF">K490DRAFT_42506</name>
</gene>
<organism evidence="7 8">
    <name type="scientific">Saccharata proteae CBS 121410</name>
    <dbReference type="NCBI Taxonomy" id="1314787"/>
    <lineage>
        <taxon>Eukaryota</taxon>
        <taxon>Fungi</taxon>
        <taxon>Dikarya</taxon>
        <taxon>Ascomycota</taxon>
        <taxon>Pezizomycotina</taxon>
        <taxon>Dothideomycetes</taxon>
        <taxon>Dothideomycetes incertae sedis</taxon>
        <taxon>Botryosphaeriales</taxon>
        <taxon>Saccharataceae</taxon>
        <taxon>Saccharata</taxon>
    </lineage>
</organism>
<dbReference type="CDD" id="cd18793">
    <property type="entry name" value="SF2_C_SNF"/>
    <property type="match status" value="1"/>
</dbReference>
<dbReference type="GO" id="GO:0016787">
    <property type="term" value="F:hydrolase activity"/>
    <property type="evidence" value="ECO:0007669"/>
    <property type="project" value="UniProtKB-KW"/>
</dbReference>
<dbReference type="InterPro" id="IPR050496">
    <property type="entry name" value="SNF2_RAD54_helicase_repair"/>
</dbReference>
<keyword evidence="8" id="KW-1185">Reference proteome</keyword>
<dbReference type="AlphaFoldDB" id="A0A9P4HV64"/>
<dbReference type="Pfam" id="PF00176">
    <property type="entry name" value="SNF2-rel_dom"/>
    <property type="match status" value="1"/>
</dbReference>
<evidence type="ECO:0000313" key="7">
    <source>
        <dbReference type="EMBL" id="KAF2087056.1"/>
    </source>
</evidence>
<dbReference type="GO" id="GO:0007131">
    <property type="term" value="P:reciprocal meiotic recombination"/>
    <property type="evidence" value="ECO:0007669"/>
    <property type="project" value="TreeGrafter"/>
</dbReference>
<feature type="domain" description="Helicase C-terminal" evidence="6">
    <location>
        <begin position="601"/>
        <end position="763"/>
    </location>
</feature>
<dbReference type="OrthoDB" id="413460at2759"/>
<dbReference type="SMART" id="SM00490">
    <property type="entry name" value="HELICc"/>
    <property type="match status" value="1"/>
</dbReference>
<dbReference type="Gene3D" id="1.20.120.850">
    <property type="entry name" value="SWI2/SNF2 ATPases, N-terminal domain"/>
    <property type="match status" value="1"/>
</dbReference>
<dbReference type="PROSITE" id="PS51192">
    <property type="entry name" value="HELICASE_ATP_BIND_1"/>
    <property type="match status" value="1"/>
</dbReference>
<comment type="caution">
    <text evidence="7">The sequence shown here is derived from an EMBL/GenBank/DDBJ whole genome shotgun (WGS) entry which is preliminary data.</text>
</comment>
<dbReference type="GO" id="GO:0005524">
    <property type="term" value="F:ATP binding"/>
    <property type="evidence" value="ECO:0007669"/>
    <property type="project" value="InterPro"/>
</dbReference>
<dbReference type="GO" id="GO:0005634">
    <property type="term" value="C:nucleus"/>
    <property type="evidence" value="ECO:0007669"/>
    <property type="project" value="TreeGrafter"/>
</dbReference>
<evidence type="ECO:0008006" key="9">
    <source>
        <dbReference type="Google" id="ProtNLM"/>
    </source>
</evidence>
<evidence type="ECO:0000259" key="6">
    <source>
        <dbReference type="PROSITE" id="PS51194"/>
    </source>
</evidence>
<dbReference type="Pfam" id="PF00271">
    <property type="entry name" value="Helicase_C"/>
    <property type="match status" value="1"/>
</dbReference>
<dbReference type="Gene3D" id="3.40.50.10810">
    <property type="entry name" value="Tandem AAA-ATPase domain"/>
    <property type="match status" value="1"/>
</dbReference>
<feature type="region of interest" description="Disordered" evidence="4">
    <location>
        <begin position="1"/>
        <end position="58"/>
    </location>
</feature>
<evidence type="ECO:0000256" key="2">
    <source>
        <dbReference type="ARBA" id="ARBA00022801"/>
    </source>
</evidence>
<dbReference type="InterPro" id="IPR038718">
    <property type="entry name" value="SNF2-like_sf"/>
</dbReference>
<dbReference type="CDD" id="cd18004">
    <property type="entry name" value="DEXHc_RAD54"/>
    <property type="match status" value="1"/>
</dbReference>
<dbReference type="PANTHER" id="PTHR45629:SF7">
    <property type="entry name" value="DNA EXCISION REPAIR PROTEIN ERCC-6-RELATED"/>
    <property type="match status" value="1"/>
</dbReference>
<dbReference type="InterPro" id="IPR049730">
    <property type="entry name" value="SNF2/RAD54-like_C"/>
</dbReference>
<accession>A0A9P4HV64</accession>
<dbReference type="FunFam" id="3.40.50.10810:FF:000020">
    <property type="entry name" value="DNA repair and recombination protein RAD54B"/>
    <property type="match status" value="1"/>
</dbReference>
<dbReference type="InterPro" id="IPR027417">
    <property type="entry name" value="P-loop_NTPase"/>
</dbReference>
<proteinExistence type="predicted"/>
<dbReference type="GO" id="GO:0000724">
    <property type="term" value="P:double-strand break repair via homologous recombination"/>
    <property type="evidence" value="ECO:0007669"/>
    <property type="project" value="TreeGrafter"/>
</dbReference>
<sequence>MIQKPFKSPLLTRRPSEQPRIPQDAGSEPPPKKRRVSRDKDEQPVAIPSKPAQVGPRKPLQVVNPAAEVNSAPAGIDGYYNVLWRKFTTKKNKTWDGDGVLSVTNGYAHLQDISGRDMGKTPWKTPLLPGSTLSVGGKELEVDSIIPRQDFLAGKPFLGAVSAPKPAPEPTGPKLGMKKQAKQDKIEAKQIEKVNPVAQSQASKIHFKNPLLSTTVMPKVSKAPVPQPRHDPTAPGALVMKRPARADMKGKQIVDVVVDPLLCKNLREHQREGVRFMYECVMGLKLADGQGAILADEMGLGKTLQTIALVWTLLKQNPIHEEPPVVKKAVVICPAGVIDNWRKEFRKWLGNERIGVFVCGEKSRIRDFTKGRAYNVMIIGYERLLKVKAELEKGPPIDLVIADEGHRLKTAMNKSAAVIRALSSRTVILSGTPMSNNLTEFYFMIDLIHPGLLGKPATFKKEFEVPITKGNQEDATAKDREKGDARKKEFEELTKSFMIRRTADILAQYLPPKTEYILFCQPTAAQKEVYRSVLSSPLFGSALGNNEAAFQLIHVLKKVCNSPSLLTASSSDDPAPAISTLLSTVPKKYLSSPGASSKFQVLDSLLHHIRSTTTEKVVIVSNYTTTLDMLAKLLTSLSYTHLRLDGSVPTKKRQPLVDKFNAASADSCFAFLLSAKSGGVGINLIGASRLVLYDIDWNPSIDQQAMARIHRDGQKLPCKIYRFLTMGALDEKIYQRQLSKLGLADSVIDNKSAAPSFSKEELRRLFTLDEGDKCQTHELLGCECEGRGNDGGKLLDEAETMVAVGDSADEEEDDEPLPDLPSLMKASQVDVDKLEERIKINKGRGKGAGKVGVSALMQYAHVDTSLLRERKAGTQTWHSMDEEYEEPSKEVEEFVDDAVLLNVLREEGSRVKFLFAKANT</sequence>
<dbReference type="SUPFAM" id="SSF52540">
    <property type="entry name" value="P-loop containing nucleoside triphosphate hydrolases"/>
    <property type="match status" value="2"/>
</dbReference>
<dbReference type="InterPro" id="IPR014001">
    <property type="entry name" value="Helicase_ATP-bd"/>
</dbReference>
<keyword evidence="2" id="KW-0378">Hydrolase</keyword>
<evidence type="ECO:0000256" key="1">
    <source>
        <dbReference type="ARBA" id="ARBA00022741"/>
    </source>
</evidence>
<dbReference type="Gene3D" id="3.40.50.300">
    <property type="entry name" value="P-loop containing nucleotide triphosphate hydrolases"/>
    <property type="match status" value="1"/>
</dbReference>